<keyword evidence="2" id="KW-0812">Transmembrane</keyword>
<evidence type="ECO:0000256" key="2">
    <source>
        <dbReference type="SAM" id="Phobius"/>
    </source>
</evidence>
<dbReference type="PANTHER" id="PTHR30386:SF28">
    <property type="entry name" value="EXPORTED PROTEIN"/>
    <property type="match status" value="1"/>
</dbReference>
<accession>A0A366B1M4</accession>
<comment type="caution">
    <text evidence="4">The sequence shown here is derived from an EMBL/GenBank/DDBJ whole genome shotgun (WGS) entry which is preliminary data.</text>
</comment>
<dbReference type="InterPro" id="IPR050739">
    <property type="entry name" value="MFP"/>
</dbReference>
<feature type="domain" description="AprE-like beta-barrel" evidence="3">
    <location>
        <begin position="312"/>
        <end position="356"/>
    </location>
</feature>
<dbReference type="PRINTS" id="PR01490">
    <property type="entry name" value="RTXTOXIND"/>
</dbReference>
<evidence type="ECO:0000313" key="5">
    <source>
        <dbReference type="Proteomes" id="UP000253676"/>
    </source>
</evidence>
<dbReference type="AlphaFoldDB" id="A0A366B1M4"/>
<reference evidence="4 5" key="1">
    <citation type="submission" date="2018-07" db="EMBL/GenBank/DDBJ databases">
        <title>Complete genome sequence of Flavobacterium psychrolimnae LMG 22018.</title>
        <authorList>
            <person name="Kim D.-U."/>
        </authorList>
    </citation>
    <scope>NUCLEOTIDE SEQUENCE [LARGE SCALE GENOMIC DNA]</scope>
    <source>
        <strain evidence="4 5">LMG 22018</strain>
    </source>
</reference>
<feature type="coiled-coil region" evidence="1">
    <location>
        <begin position="218"/>
        <end position="259"/>
    </location>
</feature>
<feature type="coiled-coil region" evidence="1">
    <location>
        <begin position="134"/>
        <end position="161"/>
    </location>
</feature>
<gene>
    <name evidence="4" type="ORF">DR980_05505</name>
</gene>
<keyword evidence="5" id="KW-1185">Reference proteome</keyword>
<keyword evidence="2" id="KW-1133">Transmembrane helix</keyword>
<evidence type="ECO:0000313" key="4">
    <source>
        <dbReference type="EMBL" id="RBN50791.1"/>
    </source>
</evidence>
<feature type="transmembrane region" description="Helical" evidence="2">
    <location>
        <begin position="21"/>
        <end position="38"/>
    </location>
</feature>
<dbReference type="OrthoDB" id="1957187at2"/>
<dbReference type="PANTHER" id="PTHR30386">
    <property type="entry name" value="MEMBRANE FUSION SUBUNIT OF EMRAB-TOLC MULTIDRUG EFFLUX PUMP"/>
    <property type="match status" value="1"/>
</dbReference>
<keyword evidence="2" id="KW-0472">Membrane</keyword>
<dbReference type="Proteomes" id="UP000253676">
    <property type="component" value="Unassembled WGS sequence"/>
</dbReference>
<sequence length="409" mass="47200">MENSLYYNTKSIRFIKILNRILVAFLLITIILIFTIKMNDTVSFKEGQIFSDTPQLKINAPNEAKVIKVLVKEGQEIKKGDTLFLLENKKTKSDFEILNIGVAGMKHKINIIHKLIQNTRNRKNSLKQLLHIQSNIYQTDRRKAEQEISSLNNKINLSSQQSSILTDKFQTDSVLYAKGAISKYELTETKNRNLDDKKGQIDITSTYEVKNYDFENLSNNYQKTNNDLLRNIIDVENQIHNYQQDIVELETLIKDGKSNLIYITDELGKLLVVSPIDGTISNLFNSRQNLEIVNKGEILTIIAPKKEAFYAKVILDEKDLAYIKKGQEINLKLDAYNYYRFGAVKGKITYVSPSDVDKTFYCLATIKKYNSNINLKAGYKLKGEVIIEKMKLYQYIMKKLFNKIDNNLN</sequence>
<dbReference type="InterPro" id="IPR011053">
    <property type="entry name" value="Single_hybrid_motif"/>
</dbReference>
<dbReference type="InterPro" id="IPR058982">
    <property type="entry name" value="Beta-barrel_AprE"/>
</dbReference>
<dbReference type="SUPFAM" id="SSF51230">
    <property type="entry name" value="Single hybrid motif"/>
    <property type="match status" value="1"/>
</dbReference>
<dbReference type="EMBL" id="QNUX01000004">
    <property type="protein sequence ID" value="RBN50791.1"/>
    <property type="molecule type" value="Genomic_DNA"/>
</dbReference>
<dbReference type="Gene3D" id="2.40.50.100">
    <property type="match status" value="1"/>
</dbReference>
<protein>
    <recommendedName>
        <fullName evidence="3">AprE-like beta-barrel domain-containing protein</fullName>
    </recommendedName>
</protein>
<organism evidence="4 5">
    <name type="scientific">Flavobacterium psychrolimnae</name>
    <dbReference type="NCBI Taxonomy" id="249351"/>
    <lineage>
        <taxon>Bacteria</taxon>
        <taxon>Pseudomonadati</taxon>
        <taxon>Bacteroidota</taxon>
        <taxon>Flavobacteriia</taxon>
        <taxon>Flavobacteriales</taxon>
        <taxon>Flavobacteriaceae</taxon>
        <taxon>Flavobacterium</taxon>
    </lineage>
</organism>
<proteinExistence type="predicted"/>
<evidence type="ECO:0000256" key="1">
    <source>
        <dbReference type="SAM" id="Coils"/>
    </source>
</evidence>
<dbReference type="Gene3D" id="2.40.30.170">
    <property type="match status" value="1"/>
</dbReference>
<name>A0A366B1M4_9FLAO</name>
<keyword evidence="1" id="KW-0175">Coiled coil</keyword>
<dbReference type="Pfam" id="PF26002">
    <property type="entry name" value="Beta-barrel_AprE"/>
    <property type="match status" value="1"/>
</dbReference>
<evidence type="ECO:0000259" key="3">
    <source>
        <dbReference type="Pfam" id="PF26002"/>
    </source>
</evidence>